<gene>
    <name evidence="1" type="ORF">CH379_16295</name>
</gene>
<dbReference type="RefSeq" id="WP_100746403.1">
    <property type="nucleotide sequence ID" value="NZ_NPEF02000011.1"/>
</dbReference>
<reference evidence="1" key="1">
    <citation type="submission" date="2017-07" db="EMBL/GenBank/DDBJ databases">
        <title>Leptospira spp. isolated from tropical soils.</title>
        <authorList>
            <person name="Thibeaux R."/>
            <person name="Iraola G."/>
            <person name="Ferres I."/>
            <person name="Bierque E."/>
            <person name="Girault D."/>
            <person name="Soupe-Gilbert M.-E."/>
            <person name="Picardeau M."/>
            <person name="Goarant C."/>
        </authorList>
    </citation>
    <scope>NUCLEOTIDE SEQUENCE [LARGE SCALE GENOMIC DNA]</scope>
    <source>
        <strain evidence="1">ATI7-C-A5</strain>
    </source>
</reference>
<accession>A0A2N0B5M7</accession>
<proteinExistence type="predicted"/>
<protein>
    <submittedName>
        <fullName evidence="1">Uncharacterized protein</fullName>
    </submittedName>
</protein>
<sequence>MIISWEKIRHPHPKEEWKELLRKVDISEEIGGGSSHVFSGSRMFARKDLGSDGISSYKIRYY</sequence>
<dbReference type="AlphaFoldDB" id="A0A2N0BMD5"/>
<name>A0A2N0BMD5_9LEPT</name>
<organism evidence="1">
    <name type="scientific">Leptospira ellisii</name>
    <dbReference type="NCBI Taxonomy" id="2023197"/>
    <lineage>
        <taxon>Bacteria</taxon>
        <taxon>Pseudomonadati</taxon>
        <taxon>Spirochaetota</taxon>
        <taxon>Spirochaetia</taxon>
        <taxon>Leptospirales</taxon>
        <taxon>Leptospiraceae</taxon>
        <taxon>Leptospira</taxon>
    </lineage>
</organism>
<accession>A0A2N0BMD5</accession>
<dbReference type="EMBL" id="NPEF01000204">
    <property type="protein sequence ID" value="PJZ91860.1"/>
    <property type="molecule type" value="Genomic_DNA"/>
</dbReference>
<evidence type="ECO:0000313" key="1">
    <source>
        <dbReference type="EMBL" id="PJZ91860.1"/>
    </source>
</evidence>
<dbReference type="OrthoDB" id="332780at2"/>
<comment type="caution">
    <text evidence="1">The sequence shown here is derived from an EMBL/GenBank/DDBJ whole genome shotgun (WGS) entry which is preliminary data.</text>
</comment>
<dbReference type="NCBIfam" id="NF047682">
    <property type="entry name" value="LIC12628_fam"/>
    <property type="match status" value="1"/>
</dbReference>